<reference evidence="2" key="1">
    <citation type="journal article" date="2021" name="Genome Biol. Evol.">
        <title>The assembled and annotated genome of the fairy-ring fungus Marasmius oreades.</title>
        <authorList>
            <person name="Hiltunen M."/>
            <person name="Ament-Velasquez S.L."/>
            <person name="Johannesson H."/>
        </authorList>
    </citation>
    <scope>NUCLEOTIDE SEQUENCE</scope>
    <source>
        <strain evidence="2">03SP1</strain>
    </source>
</reference>
<dbReference type="RefSeq" id="XP_043003028.1">
    <property type="nucleotide sequence ID" value="XM_043159427.1"/>
</dbReference>
<dbReference type="InterPro" id="IPR041667">
    <property type="entry name" value="Cupin_8"/>
</dbReference>
<keyword evidence="3" id="KW-1185">Reference proteome</keyword>
<name>A0A9P7RNH9_9AGAR</name>
<dbReference type="InterPro" id="IPR003347">
    <property type="entry name" value="JmjC_dom"/>
</dbReference>
<dbReference type="PANTHER" id="PTHR12461">
    <property type="entry name" value="HYPOXIA-INDUCIBLE FACTOR 1 ALPHA INHIBITOR-RELATED"/>
    <property type="match status" value="1"/>
</dbReference>
<feature type="domain" description="JmjC" evidence="1">
    <location>
        <begin position="276"/>
        <end position="442"/>
    </location>
</feature>
<dbReference type="SUPFAM" id="SSF51197">
    <property type="entry name" value="Clavaminate synthase-like"/>
    <property type="match status" value="1"/>
</dbReference>
<organism evidence="2 3">
    <name type="scientific">Marasmius oreades</name>
    <name type="common">fairy-ring Marasmius</name>
    <dbReference type="NCBI Taxonomy" id="181124"/>
    <lineage>
        <taxon>Eukaryota</taxon>
        <taxon>Fungi</taxon>
        <taxon>Dikarya</taxon>
        <taxon>Basidiomycota</taxon>
        <taxon>Agaricomycotina</taxon>
        <taxon>Agaricomycetes</taxon>
        <taxon>Agaricomycetidae</taxon>
        <taxon>Agaricales</taxon>
        <taxon>Marasmiineae</taxon>
        <taxon>Marasmiaceae</taxon>
        <taxon>Marasmius</taxon>
    </lineage>
</organism>
<dbReference type="AlphaFoldDB" id="A0A9P7RNH9"/>
<accession>A0A9P7RNH9</accession>
<dbReference type="Pfam" id="PF13621">
    <property type="entry name" value="Cupin_8"/>
    <property type="match status" value="1"/>
</dbReference>
<sequence length="442" mass="49223">MQPSFSDTSWSTRIIAEISQQLGDTSDRATAQLLGCGEDNFNLLLSAVQDLVAETPRSNSCGTLEALAKLAHTKMSSGEAQICWRRMYTDAHILLSLSELSPHTALHAIGYLDRAIIIAGAAGDGRLDLILSLISNIQSNYVQSHHFSLTRSRFEPNSSVHEPLVLHTSRHAIPSLNSPPSLETFQTKSYTNPFILRKFASNWPALNEHPWSSAAYLRSVAGPGRLVPIEVGTDYRADDWTQMLMSWDDFLTSLDLDGQSAVPEDVLYLAQHNLLMQFPELNSDITIPDYAYSSLPSPPDYPKYRSPNNEDQLVVNGWLGPKGTISPAHTDPYYNLFVQIVGRKTVWLTSPALSKHMYPYVAQHCENPAANNTSPSMSNTSHVDVFGEVSKGDRYPDFERHVITSKLTMHATLEPGDLLFLPAGWWHAMRAEETSFSVSMWF</sequence>
<dbReference type="KEGG" id="more:E1B28_002506"/>
<protein>
    <recommendedName>
        <fullName evidence="1">JmjC domain-containing protein</fullName>
    </recommendedName>
</protein>
<dbReference type="OrthoDB" id="47172at2759"/>
<evidence type="ECO:0000313" key="2">
    <source>
        <dbReference type="EMBL" id="KAG7086557.1"/>
    </source>
</evidence>
<gene>
    <name evidence="2" type="ORF">E1B28_002506</name>
</gene>
<dbReference type="EMBL" id="CM032190">
    <property type="protein sequence ID" value="KAG7086557.1"/>
    <property type="molecule type" value="Genomic_DNA"/>
</dbReference>
<proteinExistence type="predicted"/>
<evidence type="ECO:0000259" key="1">
    <source>
        <dbReference type="PROSITE" id="PS51184"/>
    </source>
</evidence>
<evidence type="ECO:0000313" key="3">
    <source>
        <dbReference type="Proteomes" id="UP001049176"/>
    </source>
</evidence>
<comment type="caution">
    <text evidence="2">The sequence shown here is derived from an EMBL/GenBank/DDBJ whole genome shotgun (WGS) entry which is preliminary data.</text>
</comment>
<dbReference type="PANTHER" id="PTHR12461:SF94">
    <property type="entry name" value="JMJC DOMAIN-CONTAINING PROTEIN"/>
    <property type="match status" value="1"/>
</dbReference>
<dbReference type="PROSITE" id="PS51184">
    <property type="entry name" value="JMJC"/>
    <property type="match status" value="1"/>
</dbReference>
<dbReference type="GeneID" id="66071582"/>
<dbReference type="Proteomes" id="UP001049176">
    <property type="component" value="Chromosome 10"/>
</dbReference>
<dbReference type="Gene3D" id="2.60.120.650">
    <property type="entry name" value="Cupin"/>
    <property type="match status" value="1"/>
</dbReference>